<dbReference type="EMBL" id="BDIP01000484">
    <property type="protein sequence ID" value="GIQ81747.1"/>
    <property type="molecule type" value="Genomic_DNA"/>
</dbReference>
<keyword evidence="4" id="KW-1185">Reference proteome</keyword>
<evidence type="ECO:0000259" key="2">
    <source>
        <dbReference type="Pfam" id="PF02886"/>
    </source>
</evidence>
<dbReference type="Gene3D" id="3.15.10.10">
    <property type="entry name" value="Bactericidal permeability-increasing protein, domain 1"/>
    <property type="match status" value="1"/>
</dbReference>
<comment type="caution">
    <text evidence="3">The sequence shown here is derived from an EMBL/GenBank/DDBJ whole genome shotgun (WGS) entry which is preliminary data.</text>
</comment>
<organism evidence="3 4">
    <name type="scientific">Kipferlia bialata</name>
    <dbReference type="NCBI Taxonomy" id="797122"/>
    <lineage>
        <taxon>Eukaryota</taxon>
        <taxon>Metamonada</taxon>
        <taxon>Carpediemonas-like organisms</taxon>
        <taxon>Kipferlia</taxon>
    </lineage>
</organism>
<dbReference type="GO" id="GO:0008289">
    <property type="term" value="F:lipid binding"/>
    <property type="evidence" value="ECO:0007669"/>
    <property type="project" value="InterPro"/>
</dbReference>
<dbReference type="Pfam" id="PF02886">
    <property type="entry name" value="LBP_BPI_CETP_C"/>
    <property type="match status" value="1"/>
</dbReference>
<keyword evidence="1" id="KW-0732">Signal</keyword>
<feature type="signal peptide" evidence="1">
    <location>
        <begin position="1"/>
        <end position="23"/>
    </location>
</feature>
<dbReference type="InterPro" id="IPR032942">
    <property type="entry name" value="BPI/LBP/Plunc"/>
</dbReference>
<dbReference type="AlphaFoldDB" id="A0A9K3GGG8"/>
<evidence type="ECO:0000313" key="3">
    <source>
        <dbReference type="EMBL" id="GIQ81747.1"/>
    </source>
</evidence>
<sequence>MFHMTSHVMLHVMLLLLVAGGWAQTGVEYVLTQEGVNQIIDVVWPDVDALITTVIIPDCTVEVDSPLGTLDITLSQVTIKSLDITPEHIVASFVEGVGMNGGASEVGATFALNWAWEMQNWPYTSDSGTADASAEDASIQGTFALGMDQYRPHIECTDMSTDLGDVQIEINGSSYAWFYNIFADIFMSTLEKDAEAAIDMVVSTVLMDELNTAFLETDTDIPIDDSVDLDMRMMSPPSIGSTYLSEAYSGMVHSPMYDIEMPGFDPSPLPLVIDSSPIQLVCDAMLFDSLYYTYYMEDMFQGVTKDTNSGEAHDFLNTNAWMDQVPALYDYCPGCNMRVRTNTTDVPTVSMAPGAMLVSSSMLMAVDVESVSASEWVEAFTLSVDAVFSVDVSVQVTNITLTHTPYTFDAAMEDNHVDGLTSDDLEWPLVVFLYEGVTPFLNSWSDQHNFAIVEIYPGVAITDPHTFYSDTYVMVGGGIGRMEMMEQ</sequence>
<protein>
    <recommendedName>
        <fullName evidence="2">Lipid-binding serum glycoprotein C-terminal domain-containing protein</fullName>
    </recommendedName>
</protein>
<reference evidence="3 4" key="1">
    <citation type="journal article" date="2018" name="PLoS ONE">
        <title>The draft genome of Kipferlia bialata reveals reductive genome evolution in fornicate parasites.</title>
        <authorList>
            <person name="Tanifuji G."/>
            <person name="Takabayashi S."/>
            <person name="Kume K."/>
            <person name="Takagi M."/>
            <person name="Nakayama T."/>
            <person name="Kamikawa R."/>
            <person name="Inagaki Y."/>
            <person name="Hashimoto T."/>
        </authorList>
    </citation>
    <scope>NUCLEOTIDE SEQUENCE [LARGE SCALE GENOMIC DNA]</scope>
    <source>
        <strain evidence="3">NY0173</strain>
    </source>
</reference>
<accession>A0A9K3GGG8</accession>
<feature type="chain" id="PRO_5039913183" description="Lipid-binding serum glycoprotein C-terminal domain-containing protein" evidence="1">
    <location>
        <begin position="24"/>
        <end position="487"/>
    </location>
</feature>
<dbReference type="PANTHER" id="PTHR10504:SF131">
    <property type="entry name" value="BPI2 DOMAIN-CONTAINING PROTEIN"/>
    <property type="match status" value="1"/>
</dbReference>
<dbReference type="SUPFAM" id="SSF55394">
    <property type="entry name" value="Bactericidal permeability-increasing protein, BPI"/>
    <property type="match status" value="2"/>
</dbReference>
<proteinExistence type="predicted"/>
<evidence type="ECO:0000313" key="4">
    <source>
        <dbReference type="Proteomes" id="UP000265618"/>
    </source>
</evidence>
<evidence type="ECO:0000256" key="1">
    <source>
        <dbReference type="SAM" id="SignalP"/>
    </source>
</evidence>
<feature type="domain" description="Lipid-binding serum glycoprotein C-terminal" evidence="2">
    <location>
        <begin position="278"/>
        <end position="443"/>
    </location>
</feature>
<dbReference type="PANTHER" id="PTHR10504">
    <property type="entry name" value="BACTERICIDAL PERMEABILITY-INCREASING BPI PROTEIN-RELATED"/>
    <property type="match status" value="1"/>
</dbReference>
<dbReference type="OrthoDB" id="10255543at2759"/>
<dbReference type="InterPro" id="IPR017943">
    <property type="entry name" value="Bactericidal_perm-incr_a/b_dom"/>
</dbReference>
<name>A0A9K3GGG8_9EUKA</name>
<dbReference type="InterPro" id="IPR001124">
    <property type="entry name" value="Lipid-bd_serum_glycop_C"/>
</dbReference>
<gene>
    <name evidence="3" type="ORF">KIPB_002757</name>
</gene>
<dbReference type="Proteomes" id="UP000265618">
    <property type="component" value="Unassembled WGS sequence"/>
</dbReference>
<dbReference type="Gene3D" id="3.15.20.10">
    <property type="entry name" value="Bactericidal permeability-increasing protein, domain 2"/>
    <property type="match status" value="1"/>
</dbReference>